<gene>
    <name evidence="1" type="ORF">RRG08_061353</name>
</gene>
<proteinExistence type="predicted"/>
<evidence type="ECO:0000313" key="1">
    <source>
        <dbReference type="EMBL" id="KAK3786802.1"/>
    </source>
</evidence>
<name>A0AAE1AFS5_9GAST</name>
<dbReference type="Proteomes" id="UP001283361">
    <property type="component" value="Unassembled WGS sequence"/>
</dbReference>
<comment type="caution">
    <text evidence="1">The sequence shown here is derived from an EMBL/GenBank/DDBJ whole genome shotgun (WGS) entry which is preliminary data.</text>
</comment>
<protein>
    <submittedName>
        <fullName evidence="1">Uncharacterized protein</fullName>
    </submittedName>
</protein>
<keyword evidence="2" id="KW-1185">Reference proteome</keyword>
<evidence type="ECO:0000313" key="2">
    <source>
        <dbReference type="Proteomes" id="UP001283361"/>
    </source>
</evidence>
<accession>A0AAE1AFS5</accession>
<sequence>MYKANTEEKMEPKLRKLEKRLDQQPTSRISYLRWQETFGPWIWSHLTSRFGGGQLKVSVMAVNVGQQEAGESLTGHHMGRSYWCCGRDPSGVAAEILVMLRPNLSESSARI</sequence>
<reference evidence="1" key="1">
    <citation type="journal article" date="2023" name="G3 (Bethesda)">
        <title>A reference genome for the long-term kleptoplast-retaining sea slug Elysia crispata morphotype clarki.</title>
        <authorList>
            <person name="Eastman K.E."/>
            <person name="Pendleton A.L."/>
            <person name="Shaikh M.A."/>
            <person name="Suttiyut T."/>
            <person name="Ogas R."/>
            <person name="Tomko P."/>
            <person name="Gavelis G."/>
            <person name="Widhalm J.R."/>
            <person name="Wisecaver J.H."/>
        </authorList>
    </citation>
    <scope>NUCLEOTIDE SEQUENCE</scope>
    <source>
        <strain evidence="1">ECLA1</strain>
    </source>
</reference>
<dbReference type="AlphaFoldDB" id="A0AAE1AFS5"/>
<dbReference type="EMBL" id="JAWDGP010001944">
    <property type="protein sequence ID" value="KAK3786802.1"/>
    <property type="molecule type" value="Genomic_DNA"/>
</dbReference>
<organism evidence="1 2">
    <name type="scientific">Elysia crispata</name>
    <name type="common">lettuce slug</name>
    <dbReference type="NCBI Taxonomy" id="231223"/>
    <lineage>
        <taxon>Eukaryota</taxon>
        <taxon>Metazoa</taxon>
        <taxon>Spiralia</taxon>
        <taxon>Lophotrochozoa</taxon>
        <taxon>Mollusca</taxon>
        <taxon>Gastropoda</taxon>
        <taxon>Heterobranchia</taxon>
        <taxon>Euthyneura</taxon>
        <taxon>Panpulmonata</taxon>
        <taxon>Sacoglossa</taxon>
        <taxon>Placobranchoidea</taxon>
        <taxon>Plakobranchidae</taxon>
        <taxon>Elysia</taxon>
    </lineage>
</organism>